<comment type="function">
    <text evidence="8">Component of the sequence-specific heterotrimeric transcription factor (NF-Y) which specifically recognizes a 5'-CCAAT-3' box motif found in the promoters of its target genes.</text>
</comment>
<dbReference type="EMBL" id="AUSU01010417">
    <property type="protein sequence ID" value="EPS57274.1"/>
    <property type="molecule type" value="Genomic_DNA"/>
</dbReference>
<evidence type="ECO:0000256" key="1">
    <source>
        <dbReference type="ARBA" id="ARBA00004123"/>
    </source>
</evidence>
<evidence type="ECO:0000256" key="6">
    <source>
        <dbReference type="ARBA" id="ARBA00023242"/>
    </source>
</evidence>
<keyword evidence="5 8" id="KW-0804">Transcription</keyword>
<evidence type="ECO:0000256" key="4">
    <source>
        <dbReference type="ARBA" id="ARBA00023159"/>
    </source>
</evidence>
<organism evidence="10 11">
    <name type="scientific">Genlisea aurea</name>
    <dbReference type="NCBI Taxonomy" id="192259"/>
    <lineage>
        <taxon>Eukaryota</taxon>
        <taxon>Viridiplantae</taxon>
        <taxon>Streptophyta</taxon>
        <taxon>Embryophyta</taxon>
        <taxon>Tracheophyta</taxon>
        <taxon>Spermatophyta</taxon>
        <taxon>Magnoliopsida</taxon>
        <taxon>eudicotyledons</taxon>
        <taxon>Gunneridae</taxon>
        <taxon>Pentapetalae</taxon>
        <taxon>asterids</taxon>
        <taxon>lamiids</taxon>
        <taxon>Lamiales</taxon>
        <taxon>Lentibulariaceae</taxon>
        <taxon>Genlisea</taxon>
    </lineage>
</organism>
<comment type="subunit">
    <text evidence="7">Heterotrimeric transcription factor composed of three components, NF-YA, NF-YB and NF-YC. NF-YB and NF-YC must interact and dimerize for NF-YA association and DNA binding.</text>
</comment>
<feature type="non-terminal residue" evidence="10">
    <location>
        <position position="1"/>
    </location>
</feature>
<dbReference type="PROSITE" id="PS00686">
    <property type="entry name" value="NFYA_HAP2_1"/>
    <property type="match status" value="1"/>
</dbReference>
<comment type="subcellular location">
    <subcellularLocation>
        <location evidence="1 8">Nucleus</location>
    </subcellularLocation>
</comment>
<dbReference type="Pfam" id="PF02045">
    <property type="entry name" value="CBFB_NFYA"/>
    <property type="match status" value="1"/>
</dbReference>
<evidence type="ECO:0000256" key="9">
    <source>
        <dbReference type="SAM" id="MobiDB-lite"/>
    </source>
</evidence>
<name>S8BS70_9LAMI</name>
<dbReference type="Gene3D" id="6.10.250.2430">
    <property type="match status" value="1"/>
</dbReference>
<evidence type="ECO:0000256" key="8">
    <source>
        <dbReference type="RuleBase" id="RU367155"/>
    </source>
</evidence>
<comment type="caution">
    <text evidence="10">The sequence shown here is derived from an EMBL/GenBank/DDBJ whole genome shotgun (WGS) entry which is preliminary data.</text>
</comment>
<protein>
    <recommendedName>
        <fullName evidence="8">Nuclear transcription factor Y subunit</fullName>
    </recommendedName>
</protein>
<evidence type="ECO:0000313" key="11">
    <source>
        <dbReference type="Proteomes" id="UP000015453"/>
    </source>
</evidence>
<keyword evidence="6 8" id="KW-0539">Nucleus</keyword>
<dbReference type="InterPro" id="IPR001289">
    <property type="entry name" value="NFYA"/>
</dbReference>
<keyword evidence="3 8" id="KW-0238">DNA-binding</keyword>
<keyword evidence="2 8" id="KW-0805">Transcription regulation</keyword>
<dbReference type="GO" id="GO:0016602">
    <property type="term" value="C:CCAAT-binding factor complex"/>
    <property type="evidence" value="ECO:0007669"/>
    <property type="project" value="InterPro"/>
</dbReference>
<evidence type="ECO:0000256" key="3">
    <source>
        <dbReference type="ARBA" id="ARBA00023125"/>
    </source>
</evidence>
<feature type="non-terminal residue" evidence="10">
    <location>
        <position position="100"/>
    </location>
</feature>
<dbReference type="PANTHER" id="PTHR12632">
    <property type="entry name" value="TRANSCRIPTION FACTOR NF-Y ALPHA-RELATED"/>
    <property type="match status" value="1"/>
</dbReference>
<dbReference type="GO" id="GO:0003700">
    <property type="term" value="F:DNA-binding transcription factor activity"/>
    <property type="evidence" value="ECO:0007669"/>
    <property type="project" value="UniProtKB-UniRule"/>
</dbReference>
<dbReference type="AlphaFoldDB" id="S8BS70"/>
<proteinExistence type="inferred from homology"/>
<keyword evidence="4" id="KW-0010">Activator</keyword>
<dbReference type="SMART" id="SM00521">
    <property type="entry name" value="CBF"/>
    <property type="match status" value="1"/>
</dbReference>
<sequence>QMMGGGRVPLPADVPDDGPIYVNAKQYHGILRRRQTRAKLEAQNKLVKTRKPYLHESRHQHALNRVRGTGGRFLSTKKQQKEEASSSAPPPGGGSSSSDS</sequence>
<dbReference type="PRINTS" id="PR00616">
    <property type="entry name" value="CCAATSUBUNTB"/>
</dbReference>
<dbReference type="Proteomes" id="UP000015453">
    <property type="component" value="Unassembled WGS sequence"/>
</dbReference>
<evidence type="ECO:0000313" key="10">
    <source>
        <dbReference type="EMBL" id="EPS57274.1"/>
    </source>
</evidence>
<dbReference type="GO" id="GO:0003677">
    <property type="term" value="F:DNA binding"/>
    <property type="evidence" value="ECO:0007669"/>
    <property type="project" value="UniProtKB-KW"/>
</dbReference>
<evidence type="ECO:0000256" key="7">
    <source>
        <dbReference type="ARBA" id="ARBA00025911"/>
    </source>
</evidence>
<dbReference type="InterPro" id="IPR018362">
    <property type="entry name" value="CCAAT-binding_factor_CS"/>
</dbReference>
<feature type="region of interest" description="Disordered" evidence="9">
    <location>
        <begin position="56"/>
        <end position="100"/>
    </location>
</feature>
<evidence type="ECO:0000256" key="2">
    <source>
        <dbReference type="ARBA" id="ARBA00023015"/>
    </source>
</evidence>
<dbReference type="OrthoDB" id="1097733at2759"/>
<evidence type="ECO:0000256" key="5">
    <source>
        <dbReference type="ARBA" id="ARBA00023163"/>
    </source>
</evidence>
<accession>S8BS70</accession>
<keyword evidence="11" id="KW-1185">Reference proteome</keyword>
<reference evidence="10 11" key="1">
    <citation type="journal article" date="2013" name="BMC Genomics">
        <title>The miniature genome of a carnivorous plant Genlisea aurea contains a low number of genes and short non-coding sequences.</title>
        <authorList>
            <person name="Leushkin E.V."/>
            <person name="Sutormin R.A."/>
            <person name="Nabieva E.R."/>
            <person name="Penin A.A."/>
            <person name="Kondrashov A.S."/>
            <person name="Logacheva M.D."/>
        </authorList>
    </citation>
    <scope>NUCLEOTIDE SEQUENCE [LARGE SCALE GENOMIC DNA]</scope>
</reference>
<comment type="similarity">
    <text evidence="8">Belongs to the NFYA/HAP2 subunit family.</text>
</comment>
<gene>
    <name evidence="10" type="ORF">M569_17547</name>
</gene>
<dbReference type="PROSITE" id="PS51152">
    <property type="entry name" value="NFYA_HAP2_2"/>
    <property type="match status" value="1"/>
</dbReference>